<keyword evidence="2" id="KW-1133">Transmembrane helix</keyword>
<dbReference type="RefSeq" id="WP_406697820.1">
    <property type="nucleotide sequence ID" value="NZ_CP155447.1"/>
</dbReference>
<organism evidence="3">
    <name type="scientific">Singulisphaera sp. Ch08</name>
    <dbReference type="NCBI Taxonomy" id="3120278"/>
    <lineage>
        <taxon>Bacteria</taxon>
        <taxon>Pseudomonadati</taxon>
        <taxon>Planctomycetota</taxon>
        <taxon>Planctomycetia</taxon>
        <taxon>Isosphaerales</taxon>
        <taxon>Isosphaeraceae</taxon>
        <taxon>Singulisphaera</taxon>
    </lineage>
</organism>
<proteinExistence type="predicted"/>
<feature type="transmembrane region" description="Helical" evidence="2">
    <location>
        <begin position="60"/>
        <end position="80"/>
    </location>
</feature>
<dbReference type="AlphaFoldDB" id="A0AAU7CI02"/>
<dbReference type="EMBL" id="CP155447">
    <property type="protein sequence ID" value="XBH05014.1"/>
    <property type="molecule type" value="Genomic_DNA"/>
</dbReference>
<protein>
    <submittedName>
        <fullName evidence="3">Zinc ribbon domain-containing protein</fullName>
    </submittedName>
</protein>
<sequence length="82" mass="9827">MYDRDYEADLDDSEYPEEPDGDDDDDTIPCPYCGLSVYEEAERCLYCGHYLSVEDAPRRYPWWFILGFLLSMVVVLGWIWRW</sequence>
<keyword evidence="2" id="KW-0472">Membrane</keyword>
<evidence type="ECO:0000313" key="3">
    <source>
        <dbReference type="EMBL" id="XBH05014.1"/>
    </source>
</evidence>
<name>A0AAU7CI02_9BACT</name>
<feature type="compositionally biased region" description="Acidic residues" evidence="1">
    <location>
        <begin position="8"/>
        <end position="27"/>
    </location>
</feature>
<evidence type="ECO:0000256" key="1">
    <source>
        <dbReference type="SAM" id="MobiDB-lite"/>
    </source>
</evidence>
<feature type="region of interest" description="Disordered" evidence="1">
    <location>
        <begin position="1"/>
        <end position="28"/>
    </location>
</feature>
<gene>
    <name evidence="3" type="ORF">V5E97_03065</name>
</gene>
<keyword evidence="2" id="KW-0812">Transmembrane</keyword>
<reference evidence="3" key="1">
    <citation type="submission" date="2024-05" db="EMBL/GenBank/DDBJ databases">
        <title>Planctomycetes of the genus Singulisphaera possess chitinolytic capabilities.</title>
        <authorList>
            <person name="Ivanova A."/>
        </authorList>
    </citation>
    <scope>NUCLEOTIDE SEQUENCE</scope>
    <source>
        <strain evidence="3">Ch08T</strain>
    </source>
</reference>
<evidence type="ECO:0000256" key="2">
    <source>
        <dbReference type="SAM" id="Phobius"/>
    </source>
</evidence>
<accession>A0AAU7CI02</accession>